<protein>
    <submittedName>
        <fullName evidence="1">ABC transporter ATP-binding protein</fullName>
    </submittedName>
</protein>
<name>A0ACC5QZ00_9HYPH</name>
<proteinExistence type="predicted"/>
<organism evidence="1 2">
    <name type="scientific">Taklimakanibacter albus</name>
    <dbReference type="NCBI Taxonomy" id="2800327"/>
    <lineage>
        <taxon>Bacteria</taxon>
        <taxon>Pseudomonadati</taxon>
        <taxon>Pseudomonadota</taxon>
        <taxon>Alphaproteobacteria</taxon>
        <taxon>Hyphomicrobiales</taxon>
        <taxon>Aestuariivirgaceae</taxon>
        <taxon>Taklimakanibacter</taxon>
    </lineage>
</organism>
<evidence type="ECO:0000313" key="1">
    <source>
        <dbReference type="EMBL" id="MBK1865575.1"/>
    </source>
</evidence>
<keyword evidence="1" id="KW-0067">ATP-binding</keyword>
<dbReference type="Proteomes" id="UP000616151">
    <property type="component" value="Unassembled WGS sequence"/>
</dbReference>
<comment type="caution">
    <text evidence="1">The sequence shown here is derived from an EMBL/GenBank/DDBJ whole genome shotgun (WGS) entry which is preliminary data.</text>
</comment>
<reference evidence="1" key="1">
    <citation type="submission" date="2021-01" db="EMBL/GenBank/DDBJ databases">
        <authorList>
            <person name="Sun Q."/>
        </authorList>
    </citation>
    <scope>NUCLEOTIDE SEQUENCE</scope>
    <source>
        <strain evidence="1">YIM B02566</strain>
    </source>
</reference>
<evidence type="ECO:0000313" key="2">
    <source>
        <dbReference type="Proteomes" id="UP000616151"/>
    </source>
</evidence>
<sequence>MTSAHHGARVDLSKLTKRFLGEQAAVHDVNLAIGAGCFMTFLGPSGSGKTTTLNMIAGFIQPTEGSVRIDGQEVSGLPPNKRQLGMVFQQYALFPHLTVFENVAYPLRRRRISEELVRRQVGETLKRVHLEGLAVKYPSQLSGGQQQRVAVARAIVYQPPVLLMDEPLGALDRKLREELQLELSRLHRDVGSTFIYVTHDQEEALALSDRIAVFRDGRIEQVGTPQDLYADPACLFVARFLGESNIILGRRDADAFVSRHKQAFAIEPAPSAMENESALLIRPESMRISGDGKLAVESSLSATVTDIVYLGASRKIILKASVGGDDLIVRETSGQYSDIRRGGEVLVGWNRRDAKLIRAT</sequence>
<keyword evidence="1" id="KW-0547">Nucleotide-binding</keyword>
<dbReference type="EMBL" id="JAENHL010000004">
    <property type="protein sequence ID" value="MBK1865575.1"/>
    <property type="molecule type" value="Genomic_DNA"/>
</dbReference>
<gene>
    <name evidence="1" type="ORF">JHL16_04365</name>
</gene>
<accession>A0ACC5QZ00</accession>
<keyword evidence="2" id="KW-1185">Reference proteome</keyword>